<protein>
    <submittedName>
        <fullName evidence="7">Glycoside hydrolase family 5 protein</fullName>
    </submittedName>
</protein>
<keyword evidence="2 7" id="KW-0378">Hydrolase</keyword>
<dbReference type="OrthoDB" id="9971853at2759"/>
<feature type="domain" description="Glycoside hydrolase family 5 C-terminal" evidence="6">
    <location>
        <begin position="612"/>
        <end position="723"/>
    </location>
</feature>
<dbReference type="SUPFAM" id="SSF51445">
    <property type="entry name" value="(Trans)glycosidases"/>
    <property type="match status" value="1"/>
</dbReference>
<evidence type="ECO:0000256" key="2">
    <source>
        <dbReference type="ARBA" id="ARBA00022801"/>
    </source>
</evidence>
<evidence type="ECO:0000313" key="7">
    <source>
        <dbReference type="EMBL" id="OCB87310.1"/>
    </source>
</evidence>
<evidence type="ECO:0000256" key="3">
    <source>
        <dbReference type="ARBA" id="ARBA00023295"/>
    </source>
</evidence>
<dbReference type="InterPro" id="IPR017853">
    <property type="entry name" value="GH"/>
</dbReference>
<keyword evidence="8" id="KW-1185">Reference proteome</keyword>
<evidence type="ECO:0000256" key="1">
    <source>
        <dbReference type="ARBA" id="ARBA00005641"/>
    </source>
</evidence>
<comment type="caution">
    <text evidence="7">The sequence shown here is derived from an EMBL/GenBank/DDBJ whole genome shotgun (WGS) entry which is preliminary data.</text>
</comment>
<dbReference type="Proteomes" id="UP000757232">
    <property type="component" value="Unassembled WGS sequence"/>
</dbReference>
<sequence length="765" mass="86916">MDASFVLVNDGSASTSELSPSSNTSRSPVDQQHPPYAHDWRESTTGGLRISGRHFVDKYGRVCGLHGVNLSGACKTPTNDDHAIFPERHEHVTFVGRPFPLEEAPEHFARLRRWGLTFIRFLVTWEAIEHTAPGVYDYDYLEYLKSLLSLLPEFGLVAFVVMHQDVWSRYTGGSGAPAWTVAEVGFDIHKIEDAGAAWLKGVRGGGHTEDERGLWPCGYQKLAAATVATCFWAGDTFAPKLMVHGISVQQFLQERYLKAWEVLAGTVGRLEGVIGFQMMNEPHRGYINASSMHCFDYNTDLHLAHVPSPLQSFALGAGHPQRVPHYTRSFPMPTKLTGYELLNVEEINVWREDGPTEGQCLWEMHGVWGWDKRKNEAVALRESYFQKHPTADRKVDWYTDFYYPLALKWAERVRTVSSPDKMVFLEPIPNEFCPSSWTVDRRPPNMVFAPHWYDLNGLFKKAFGDFSVNVQGLARGMFVLNAFYWGQHGARENFSLQMRNIVEAAYKVLGETPVVIGECGIPMDMNHREAFRTNDFTWQARMMDAMITGLERSLVGYTLWNYNPDNDDKHGDYWNGENFSWFSRSRAYPNPSLEQTSESLDKGGRILRAVIRPYPAKVAGIPMKFNYEMNTGRFEFKWAIPTSSPSQASSAWASISPPLDITDHKLTSNKTLIFLPSMLVQRGRKILVKGLSQDDGYEYDETHQTLTIRTEDNTPGKVHRVEVSLDPPLDSMFVVNTFWSDFKGWIVAFVVALYAILFYVRSSTD</sequence>
<evidence type="ECO:0000256" key="4">
    <source>
        <dbReference type="SAM" id="MobiDB-lite"/>
    </source>
</evidence>
<name>A0A9Q5HWH8_SANBA</name>
<feature type="region of interest" description="Disordered" evidence="4">
    <location>
        <begin position="1"/>
        <end position="43"/>
    </location>
</feature>
<organism evidence="7 8">
    <name type="scientific">Sanghuangporus baumii</name>
    <name type="common">Phellinus baumii</name>
    <dbReference type="NCBI Taxonomy" id="108892"/>
    <lineage>
        <taxon>Eukaryota</taxon>
        <taxon>Fungi</taxon>
        <taxon>Dikarya</taxon>
        <taxon>Basidiomycota</taxon>
        <taxon>Agaricomycotina</taxon>
        <taxon>Agaricomycetes</taxon>
        <taxon>Hymenochaetales</taxon>
        <taxon>Hymenochaetaceae</taxon>
        <taxon>Sanghuangporus</taxon>
    </lineage>
</organism>
<evidence type="ECO:0000313" key="8">
    <source>
        <dbReference type="Proteomes" id="UP000757232"/>
    </source>
</evidence>
<dbReference type="Gene3D" id="3.20.20.80">
    <property type="entry name" value="Glycosidases"/>
    <property type="match status" value="2"/>
</dbReference>
<gene>
    <name evidence="7" type="ORF">A7U60_g5639</name>
</gene>
<comment type="similarity">
    <text evidence="1">Belongs to the glycosyl hydrolase 5 (cellulase A) family.</text>
</comment>
<dbReference type="GO" id="GO:0050295">
    <property type="term" value="F:steryl-beta-glucosidase activity"/>
    <property type="evidence" value="ECO:0007669"/>
    <property type="project" value="TreeGrafter"/>
</dbReference>
<keyword evidence="3" id="KW-0326">Glycosidase</keyword>
<proteinExistence type="inferred from homology"/>
<dbReference type="PANTHER" id="PTHR31308:SF5">
    <property type="entry name" value="ERGOSTERYL-BETA-GLUCOSIDASE"/>
    <property type="match status" value="1"/>
</dbReference>
<dbReference type="Gene3D" id="2.60.40.1180">
    <property type="entry name" value="Golgi alpha-mannosidase II"/>
    <property type="match status" value="1"/>
</dbReference>
<feature type="compositionally biased region" description="Low complexity" evidence="4">
    <location>
        <begin position="12"/>
        <end position="27"/>
    </location>
</feature>
<keyword evidence="5" id="KW-0812">Transmembrane</keyword>
<dbReference type="InterPro" id="IPR041036">
    <property type="entry name" value="GH5_C"/>
</dbReference>
<dbReference type="AlphaFoldDB" id="A0A9Q5HWH8"/>
<feature type="transmembrane region" description="Helical" evidence="5">
    <location>
        <begin position="742"/>
        <end position="760"/>
    </location>
</feature>
<dbReference type="GO" id="GO:1904462">
    <property type="term" value="P:ergosteryl 3-beta-D-glucoside catabolic process"/>
    <property type="evidence" value="ECO:0007669"/>
    <property type="project" value="TreeGrafter"/>
</dbReference>
<dbReference type="InterPro" id="IPR013780">
    <property type="entry name" value="Glyco_hydro_b"/>
</dbReference>
<dbReference type="PANTHER" id="PTHR31308">
    <property type="match status" value="1"/>
</dbReference>
<dbReference type="Pfam" id="PF18564">
    <property type="entry name" value="Glyco_hydro_5_C"/>
    <property type="match status" value="1"/>
</dbReference>
<keyword evidence="5" id="KW-0472">Membrane</keyword>
<evidence type="ECO:0000259" key="6">
    <source>
        <dbReference type="Pfam" id="PF18564"/>
    </source>
</evidence>
<reference evidence="7" key="1">
    <citation type="submission" date="2016-06" db="EMBL/GenBank/DDBJ databases">
        <title>Draft Genome sequence of the fungus Inonotus baumii.</title>
        <authorList>
            <person name="Zhu H."/>
            <person name="Lin W."/>
        </authorList>
    </citation>
    <scope>NUCLEOTIDE SEQUENCE</scope>
    <source>
        <strain evidence="7">821</strain>
    </source>
</reference>
<keyword evidence="5" id="KW-1133">Transmembrane helix</keyword>
<evidence type="ECO:0000256" key="5">
    <source>
        <dbReference type="SAM" id="Phobius"/>
    </source>
</evidence>
<dbReference type="InterPro" id="IPR052066">
    <property type="entry name" value="Glycosphingolipid_Hydrolases"/>
</dbReference>
<dbReference type="EMBL" id="LNZH02000193">
    <property type="protein sequence ID" value="OCB87310.1"/>
    <property type="molecule type" value="Genomic_DNA"/>
</dbReference>
<accession>A0A9Q5HWH8</accession>